<dbReference type="GO" id="GO:0005886">
    <property type="term" value="C:plasma membrane"/>
    <property type="evidence" value="ECO:0007669"/>
    <property type="project" value="TreeGrafter"/>
</dbReference>
<evidence type="ECO:0000256" key="3">
    <source>
        <dbReference type="SAM" id="MobiDB-lite"/>
    </source>
</evidence>
<feature type="region of interest" description="Disordered" evidence="3">
    <location>
        <begin position="125"/>
        <end position="255"/>
    </location>
</feature>
<reference evidence="5 6" key="1">
    <citation type="submission" date="2024-04" db="EMBL/GenBank/DDBJ databases">
        <authorList>
            <person name="Waldvogel A.-M."/>
            <person name="Schoenle A."/>
        </authorList>
    </citation>
    <scope>NUCLEOTIDE SEQUENCE [LARGE SCALE GENOMIC DNA]</scope>
</reference>
<dbReference type="GO" id="GO:0003725">
    <property type="term" value="F:double-stranded RNA binding"/>
    <property type="evidence" value="ECO:0007669"/>
    <property type="project" value="TreeGrafter"/>
</dbReference>
<dbReference type="GO" id="GO:0008298">
    <property type="term" value="P:intracellular mRNA localization"/>
    <property type="evidence" value="ECO:0007669"/>
    <property type="project" value="TreeGrafter"/>
</dbReference>
<feature type="compositionally biased region" description="Polar residues" evidence="3">
    <location>
        <begin position="326"/>
        <end position="338"/>
    </location>
</feature>
<dbReference type="GO" id="GO:0035418">
    <property type="term" value="P:protein localization to synapse"/>
    <property type="evidence" value="ECO:0007669"/>
    <property type="project" value="TreeGrafter"/>
</dbReference>
<dbReference type="GO" id="GO:0098964">
    <property type="term" value="P:anterograde dendritic transport of messenger ribonucleoprotein complex"/>
    <property type="evidence" value="ECO:0007669"/>
    <property type="project" value="TreeGrafter"/>
</dbReference>
<name>A0AAV2L527_KNICA</name>
<dbReference type="GO" id="GO:0010494">
    <property type="term" value="C:cytoplasmic stress granule"/>
    <property type="evidence" value="ECO:0007669"/>
    <property type="project" value="TreeGrafter"/>
</dbReference>
<dbReference type="PANTHER" id="PTHR46054:SF3">
    <property type="entry name" value="MATERNAL EFFECT PROTEIN STAUFEN"/>
    <property type="match status" value="1"/>
</dbReference>
<gene>
    <name evidence="5" type="ORF">KC01_LOCUS23400</name>
</gene>
<dbReference type="GO" id="GO:0043025">
    <property type="term" value="C:neuronal cell body"/>
    <property type="evidence" value="ECO:0007669"/>
    <property type="project" value="TreeGrafter"/>
</dbReference>
<feature type="compositionally biased region" description="Basic and acidic residues" evidence="3">
    <location>
        <begin position="136"/>
        <end position="148"/>
    </location>
</feature>
<dbReference type="FunFam" id="3.30.160.20:FF:000007">
    <property type="entry name" value="Double-stranded RNA-binding protein Staufen homolog 1"/>
    <property type="match status" value="1"/>
</dbReference>
<keyword evidence="1 2" id="KW-0694">RNA-binding</keyword>
<keyword evidence="6" id="KW-1185">Reference proteome</keyword>
<accession>A0AAV2L527</accession>
<feature type="domain" description="DRBM" evidence="4">
    <location>
        <begin position="17"/>
        <end position="86"/>
    </location>
</feature>
<organism evidence="5 6">
    <name type="scientific">Knipowitschia caucasica</name>
    <name type="common">Caucasian dwarf goby</name>
    <name type="synonym">Pomatoschistus caucasicus</name>
    <dbReference type="NCBI Taxonomy" id="637954"/>
    <lineage>
        <taxon>Eukaryota</taxon>
        <taxon>Metazoa</taxon>
        <taxon>Chordata</taxon>
        <taxon>Craniata</taxon>
        <taxon>Vertebrata</taxon>
        <taxon>Euteleostomi</taxon>
        <taxon>Actinopterygii</taxon>
        <taxon>Neopterygii</taxon>
        <taxon>Teleostei</taxon>
        <taxon>Neoteleostei</taxon>
        <taxon>Acanthomorphata</taxon>
        <taxon>Gobiaria</taxon>
        <taxon>Gobiiformes</taxon>
        <taxon>Gobioidei</taxon>
        <taxon>Gobiidae</taxon>
        <taxon>Gobiinae</taxon>
        <taxon>Knipowitschia</taxon>
    </lineage>
</organism>
<protein>
    <recommendedName>
        <fullName evidence="4">DRBM domain-containing protein</fullName>
    </recommendedName>
</protein>
<dbReference type="PROSITE" id="PS50137">
    <property type="entry name" value="DS_RBD"/>
    <property type="match status" value="1"/>
</dbReference>
<evidence type="ECO:0000259" key="4">
    <source>
        <dbReference type="PROSITE" id="PS50137"/>
    </source>
</evidence>
<sequence length="490" mass="55388">MELVDPSQRVYFFYKKDPISALAEILMVRKQRPAEYRVVGFQHRGYRASEFCMEVSVDQRTCQGLGPNKKTAKLEAAEAMLHMMGFKEQMELDNPKLSPSEELLFQQRVFKLRETEKLEARQKFKDTVTPAQKDTPASHRERDSEEPIRAVPVPEEPITEVPVPEEPITEVPVPEEPITEVPVPEEPITEVSVPEEPITEGPLPEEPITEVPFPEEPITEVPVPEEPITEVPVPEEQITEVPVPEEPITEVPVPEEPITEVHFPEETIPEDLVQTLCAVAQTSPEQDSPVDLPSSLDLISSLDLENLVQDHNTPEVIQEPPAPETPNLQDFNSPSETVSPPEKTVPPETEDVSSDAAHFMVSAMIQKLLDKSPVFLDIREQGKVILRLREVERRVSKPQGTDLKTKDLKTKAKEAARSLREELGPLSSALLQSDWFVEAAVRNLNIQLQDFNEDRGRRPGRFFSRVLKMFRTRRSRVSPGPLRAYLRSAC</sequence>
<dbReference type="InterPro" id="IPR014720">
    <property type="entry name" value="dsRBD_dom"/>
</dbReference>
<dbReference type="EMBL" id="OZ035842">
    <property type="protein sequence ID" value="CAL1594432.1"/>
    <property type="molecule type" value="Genomic_DNA"/>
</dbReference>
<dbReference type="SUPFAM" id="SSF54768">
    <property type="entry name" value="dsRNA-binding domain-like"/>
    <property type="match status" value="1"/>
</dbReference>
<dbReference type="Pfam" id="PF00035">
    <property type="entry name" value="dsrm"/>
    <property type="match status" value="1"/>
</dbReference>
<evidence type="ECO:0000256" key="1">
    <source>
        <dbReference type="ARBA" id="ARBA00022884"/>
    </source>
</evidence>
<dbReference type="GO" id="GO:0007281">
    <property type="term" value="P:germ cell development"/>
    <property type="evidence" value="ECO:0007669"/>
    <property type="project" value="TreeGrafter"/>
</dbReference>
<dbReference type="AlphaFoldDB" id="A0AAV2L527"/>
<dbReference type="SMART" id="SM00358">
    <property type="entry name" value="DSRM"/>
    <property type="match status" value="1"/>
</dbReference>
<dbReference type="Gene3D" id="3.30.160.20">
    <property type="match status" value="1"/>
</dbReference>
<feature type="region of interest" description="Disordered" evidence="3">
    <location>
        <begin position="312"/>
        <end position="350"/>
    </location>
</feature>
<dbReference type="PANTHER" id="PTHR46054">
    <property type="entry name" value="MATERNAL EFFECT PROTEIN STAUFEN"/>
    <property type="match status" value="1"/>
</dbReference>
<dbReference type="Proteomes" id="UP001497482">
    <property type="component" value="Chromosome 20"/>
</dbReference>
<feature type="compositionally biased region" description="Low complexity" evidence="3">
    <location>
        <begin position="229"/>
        <end position="242"/>
    </location>
</feature>
<dbReference type="GO" id="GO:0003729">
    <property type="term" value="F:mRNA binding"/>
    <property type="evidence" value="ECO:0007669"/>
    <property type="project" value="TreeGrafter"/>
</dbReference>
<evidence type="ECO:0000256" key="2">
    <source>
        <dbReference type="PROSITE-ProRule" id="PRU00266"/>
    </source>
</evidence>
<dbReference type="GO" id="GO:0032839">
    <property type="term" value="C:dendrite cytoplasm"/>
    <property type="evidence" value="ECO:0007669"/>
    <property type="project" value="GOC"/>
</dbReference>
<evidence type="ECO:0000313" key="5">
    <source>
        <dbReference type="EMBL" id="CAL1594432.1"/>
    </source>
</evidence>
<proteinExistence type="predicted"/>
<dbReference type="InterPro" id="IPR051740">
    <property type="entry name" value="DRBM-containing_protein"/>
</dbReference>
<evidence type="ECO:0000313" key="6">
    <source>
        <dbReference type="Proteomes" id="UP001497482"/>
    </source>
</evidence>